<comment type="caution">
    <text evidence="2">The sequence shown here is derived from an EMBL/GenBank/DDBJ whole genome shotgun (WGS) entry which is preliminary data.</text>
</comment>
<keyword evidence="1" id="KW-1133">Transmembrane helix</keyword>
<feature type="transmembrane region" description="Helical" evidence="1">
    <location>
        <begin position="18"/>
        <end position="39"/>
    </location>
</feature>
<dbReference type="AlphaFoldDB" id="A0A2U2HLV6"/>
<sequence>MTAEPDLLERKRRSDRAAIVWIVVGAAAAVLAFAGFLVWQTGVARDAWFERERLFEDHGVWVDAIAVGKQCSMRSVTYKWNWQGKDYSGVGFACDTTCDAMAMGTAVSLRVVPARPALV</sequence>
<proteinExistence type="predicted"/>
<name>A0A2U2HLV6_9BURK</name>
<organism evidence="2 3">
    <name type="scientific">Massilia glaciei</name>
    <dbReference type="NCBI Taxonomy" id="1524097"/>
    <lineage>
        <taxon>Bacteria</taxon>
        <taxon>Pseudomonadati</taxon>
        <taxon>Pseudomonadota</taxon>
        <taxon>Betaproteobacteria</taxon>
        <taxon>Burkholderiales</taxon>
        <taxon>Oxalobacteraceae</taxon>
        <taxon>Telluria group</taxon>
        <taxon>Massilia</taxon>
    </lineage>
</organism>
<dbReference type="RefSeq" id="WP_106757574.1">
    <property type="nucleotide sequence ID" value="NZ_PXWF02000191.1"/>
</dbReference>
<evidence type="ECO:0000256" key="1">
    <source>
        <dbReference type="SAM" id="Phobius"/>
    </source>
</evidence>
<evidence type="ECO:0000313" key="2">
    <source>
        <dbReference type="EMBL" id="PWF48487.1"/>
    </source>
</evidence>
<dbReference type="EMBL" id="PXWF02000191">
    <property type="protein sequence ID" value="PWF48487.1"/>
    <property type="molecule type" value="Genomic_DNA"/>
</dbReference>
<reference evidence="2 3" key="1">
    <citation type="submission" date="2018-04" db="EMBL/GenBank/DDBJ databases">
        <title>Massilia violaceinigra sp. nov., a novel purple-pigmented bacterium isolated from Tianshan glacier, Xinjiang, China.</title>
        <authorList>
            <person name="Wang H."/>
        </authorList>
    </citation>
    <scope>NUCLEOTIDE SEQUENCE [LARGE SCALE GENOMIC DNA]</scope>
    <source>
        <strain evidence="2 3">B448-2</strain>
    </source>
</reference>
<protein>
    <submittedName>
        <fullName evidence="2">Uncharacterized protein</fullName>
    </submittedName>
</protein>
<evidence type="ECO:0000313" key="3">
    <source>
        <dbReference type="Proteomes" id="UP000241421"/>
    </source>
</evidence>
<gene>
    <name evidence="2" type="ORF">C7C56_011670</name>
</gene>
<keyword evidence="1" id="KW-0472">Membrane</keyword>
<keyword evidence="3" id="KW-1185">Reference proteome</keyword>
<dbReference type="Proteomes" id="UP000241421">
    <property type="component" value="Unassembled WGS sequence"/>
</dbReference>
<keyword evidence="1" id="KW-0812">Transmembrane</keyword>
<accession>A0A2U2HLV6</accession>